<evidence type="ECO:0000313" key="1">
    <source>
        <dbReference type="EMBL" id="GIY64554.1"/>
    </source>
</evidence>
<name>A0AAV4V3K2_9ARAC</name>
<evidence type="ECO:0000313" key="2">
    <source>
        <dbReference type="Proteomes" id="UP001054837"/>
    </source>
</evidence>
<sequence length="108" mass="12200">MEGAGVIIHASCAKNRRALNKVIAKISKGAERIKLSKRDFSFSSIGNNSGKRKHLVVPKKILWKCPSTLRNINRGKFLIEMELSMKAMELLSRNLEWLYLLSASISKE</sequence>
<accession>A0AAV4V3K2</accession>
<gene>
    <name evidence="1" type="ORF">CDAR_279821</name>
</gene>
<organism evidence="1 2">
    <name type="scientific">Caerostris darwini</name>
    <dbReference type="NCBI Taxonomy" id="1538125"/>
    <lineage>
        <taxon>Eukaryota</taxon>
        <taxon>Metazoa</taxon>
        <taxon>Ecdysozoa</taxon>
        <taxon>Arthropoda</taxon>
        <taxon>Chelicerata</taxon>
        <taxon>Arachnida</taxon>
        <taxon>Araneae</taxon>
        <taxon>Araneomorphae</taxon>
        <taxon>Entelegynae</taxon>
        <taxon>Araneoidea</taxon>
        <taxon>Araneidae</taxon>
        <taxon>Caerostris</taxon>
    </lineage>
</organism>
<comment type="caution">
    <text evidence="1">The sequence shown here is derived from an EMBL/GenBank/DDBJ whole genome shotgun (WGS) entry which is preliminary data.</text>
</comment>
<protein>
    <submittedName>
        <fullName evidence="1">Uncharacterized protein</fullName>
    </submittedName>
</protein>
<proteinExistence type="predicted"/>
<dbReference type="Proteomes" id="UP001054837">
    <property type="component" value="Unassembled WGS sequence"/>
</dbReference>
<dbReference type="EMBL" id="BPLQ01012334">
    <property type="protein sequence ID" value="GIY64554.1"/>
    <property type="molecule type" value="Genomic_DNA"/>
</dbReference>
<keyword evidence="2" id="KW-1185">Reference proteome</keyword>
<dbReference type="AlphaFoldDB" id="A0AAV4V3K2"/>
<reference evidence="1 2" key="1">
    <citation type="submission" date="2021-06" db="EMBL/GenBank/DDBJ databases">
        <title>Caerostris darwini draft genome.</title>
        <authorList>
            <person name="Kono N."/>
            <person name="Arakawa K."/>
        </authorList>
    </citation>
    <scope>NUCLEOTIDE SEQUENCE [LARGE SCALE GENOMIC DNA]</scope>
</reference>